<reference evidence="3" key="2">
    <citation type="submission" date="2024-04" db="EMBL/GenBank/DDBJ databases">
        <authorList>
            <person name="Chen Y."/>
            <person name="Shah S."/>
            <person name="Dougan E. K."/>
            <person name="Thang M."/>
            <person name="Chan C."/>
        </authorList>
    </citation>
    <scope>NUCLEOTIDE SEQUENCE [LARGE SCALE GENOMIC DNA]</scope>
</reference>
<evidence type="ECO:0000313" key="2">
    <source>
        <dbReference type="EMBL" id="CAI4014923.1"/>
    </source>
</evidence>
<name>A0A9P1GJ34_9DINO</name>
<feature type="compositionally biased region" description="Basic and acidic residues" evidence="1">
    <location>
        <begin position="24"/>
        <end position="40"/>
    </location>
</feature>
<dbReference type="EMBL" id="CAMXCT030006507">
    <property type="protein sequence ID" value="CAL4802235.1"/>
    <property type="molecule type" value="Genomic_DNA"/>
</dbReference>
<dbReference type="EMBL" id="CAMXCT020006507">
    <property type="protein sequence ID" value="CAL1168298.1"/>
    <property type="molecule type" value="Genomic_DNA"/>
</dbReference>
<reference evidence="2" key="1">
    <citation type="submission" date="2022-10" db="EMBL/GenBank/DDBJ databases">
        <authorList>
            <person name="Chen Y."/>
            <person name="Dougan E. K."/>
            <person name="Chan C."/>
            <person name="Rhodes N."/>
            <person name="Thang M."/>
        </authorList>
    </citation>
    <scope>NUCLEOTIDE SEQUENCE</scope>
</reference>
<accession>A0A9P1GJ34</accession>
<gene>
    <name evidence="2" type="ORF">C1SCF055_LOCUS39784</name>
</gene>
<feature type="compositionally biased region" description="Acidic residues" evidence="1">
    <location>
        <begin position="193"/>
        <end position="210"/>
    </location>
</feature>
<feature type="region of interest" description="Disordered" evidence="1">
    <location>
        <begin position="233"/>
        <end position="337"/>
    </location>
</feature>
<keyword evidence="4" id="KW-1185">Reference proteome</keyword>
<evidence type="ECO:0000256" key="1">
    <source>
        <dbReference type="SAM" id="MobiDB-lite"/>
    </source>
</evidence>
<feature type="region of interest" description="Disordered" evidence="1">
    <location>
        <begin position="185"/>
        <end position="221"/>
    </location>
</feature>
<dbReference type="EMBL" id="CAMXCT010006507">
    <property type="protein sequence ID" value="CAI4014923.1"/>
    <property type="molecule type" value="Genomic_DNA"/>
</dbReference>
<protein>
    <submittedName>
        <fullName evidence="2">Uncharacterized protein</fullName>
    </submittedName>
</protein>
<evidence type="ECO:0000313" key="3">
    <source>
        <dbReference type="EMBL" id="CAL1168298.1"/>
    </source>
</evidence>
<organism evidence="2">
    <name type="scientific">Cladocopium goreaui</name>
    <dbReference type="NCBI Taxonomy" id="2562237"/>
    <lineage>
        <taxon>Eukaryota</taxon>
        <taxon>Sar</taxon>
        <taxon>Alveolata</taxon>
        <taxon>Dinophyceae</taxon>
        <taxon>Suessiales</taxon>
        <taxon>Symbiodiniaceae</taxon>
        <taxon>Cladocopium</taxon>
    </lineage>
</organism>
<feature type="region of interest" description="Disordered" evidence="1">
    <location>
        <begin position="1"/>
        <end position="59"/>
    </location>
</feature>
<sequence>MPSRRDSRSRDRRSRSRRRQNSRSADRRRSREDGRRREVMTRIPPPPKKEEQPDEGVTLEQRQDAIECDGHLYATIDFTAPQSVPEQCLNVTPRYYQPNEGSKGLTYNKVPPGWELAEVNDAVKEKVIKPYPWGTHLLVAKDNKAFQTAKGERPGSLEMLWDFAKDQELVSILEWFGPKENYIDIDVEKPPEDSDPEGDGSDDDVEDTGDVGDMSGPDHADTLAYEMDEGLGMALPVGTPSETKLSTEQLQERITQLKNQLPQTGSLNGQSEIVEIDDSLQTPGTSNSPQKIHEEPGNHNGTESSDPAKIESLQKQIAALKSQSGVGTAPTEPTFLA</sequence>
<feature type="compositionally biased region" description="Basic residues" evidence="1">
    <location>
        <begin position="10"/>
        <end position="21"/>
    </location>
</feature>
<feature type="compositionally biased region" description="Polar residues" evidence="1">
    <location>
        <begin position="240"/>
        <end position="271"/>
    </location>
</feature>
<feature type="compositionally biased region" description="Polar residues" evidence="1">
    <location>
        <begin position="279"/>
        <end position="290"/>
    </location>
</feature>
<evidence type="ECO:0000313" key="4">
    <source>
        <dbReference type="Proteomes" id="UP001152797"/>
    </source>
</evidence>
<dbReference type="AlphaFoldDB" id="A0A9P1GJ34"/>
<dbReference type="Proteomes" id="UP001152797">
    <property type="component" value="Unassembled WGS sequence"/>
</dbReference>
<comment type="caution">
    <text evidence="2">The sequence shown here is derived from an EMBL/GenBank/DDBJ whole genome shotgun (WGS) entry which is preliminary data.</text>
</comment>
<proteinExistence type="predicted"/>